<keyword evidence="7" id="KW-1185">Reference proteome</keyword>
<gene>
    <name evidence="6" type="ORF">VFH_VI111000</name>
</gene>
<dbReference type="AlphaFoldDB" id="A0AAV1B688"/>
<keyword evidence="2 4" id="KW-0863">Zinc-finger</keyword>
<dbReference type="Proteomes" id="UP001157006">
    <property type="component" value="Chromosome 6"/>
</dbReference>
<keyword evidence="1" id="KW-0479">Metal-binding</keyword>
<dbReference type="Gene3D" id="3.30.40.10">
    <property type="entry name" value="Zinc/RING finger domain, C3HC4 (zinc finger)"/>
    <property type="match status" value="1"/>
</dbReference>
<protein>
    <recommendedName>
        <fullName evidence="5">RING-type domain-containing protein</fullName>
    </recommendedName>
</protein>
<dbReference type="SUPFAM" id="SSF57850">
    <property type="entry name" value="RING/U-box"/>
    <property type="match status" value="1"/>
</dbReference>
<dbReference type="GO" id="GO:0016567">
    <property type="term" value="P:protein ubiquitination"/>
    <property type="evidence" value="ECO:0007669"/>
    <property type="project" value="TreeGrafter"/>
</dbReference>
<dbReference type="GO" id="GO:0061630">
    <property type="term" value="F:ubiquitin protein ligase activity"/>
    <property type="evidence" value="ECO:0007669"/>
    <property type="project" value="TreeGrafter"/>
</dbReference>
<evidence type="ECO:0000256" key="2">
    <source>
        <dbReference type="ARBA" id="ARBA00022771"/>
    </source>
</evidence>
<dbReference type="PROSITE" id="PS50089">
    <property type="entry name" value="ZF_RING_2"/>
    <property type="match status" value="1"/>
</dbReference>
<dbReference type="PANTHER" id="PTHR45969:SF69">
    <property type="entry name" value="FINGER DOMAIN PROTEIN, PUTATIVE (AFU_ORTHOLOGUE AFUA_3G12190)-RELATED"/>
    <property type="match status" value="1"/>
</dbReference>
<sequence>METIFDLHISPTRESIESSHNIQGFRKHFVINFEFNHAYLPFQTNVTADLTTTVREAVTIPIENLCNCMEGDYNNVYEKFSFIPINILDEILPKMEECARQMVAHYGEEHDIIEMSIHLFAITPIEEEEEDLRNQDDYDQAQQIVDLMEKLEMCYFSSSDSIGQCSICLEEFCTTSEFVRTKCSHVFHKKCIGSWIQQCINCSSTYTCPLCRQLL</sequence>
<organism evidence="6 7">
    <name type="scientific">Vicia faba</name>
    <name type="common">Broad bean</name>
    <name type="synonym">Faba vulgaris</name>
    <dbReference type="NCBI Taxonomy" id="3906"/>
    <lineage>
        <taxon>Eukaryota</taxon>
        <taxon>Viridiplantae</taxon>
        <taxon>Streptophyta</taxon>
        <taxon>Embryophyta</taxon>
        <taxon>Tracheophyta</taxon>
        <taxon>Spermatophyta</taxon>
        <taxon>Magnoliopsida</taxon>
        <taxon>eudicotyledons</taxon>
        <taxon>Gunneridae</taxon>
        <taxon>Pentapetalae</taxon>
        <taxon>rosids</taxon>
        <taxon>fabids</taxon>
        <taxon>Fabales</taxon>
        <taxon>Fabaceae</taxon>
        <taxon>Papilionoideae</taxon>
        <taxon>50 kb inversion clade</taxon>
        <taxon>NPAAA clade</taxon>
        <taxon>Hologalegina</taxon>
        <taxon>IRL clade</taxon>
        <taxon>Fabeae</taxon>
        <taxon>Vicia</taxon>
    </lineage>
</organism>
<feature type="domain" description="RING-type" evidence="5">
    <location>
        <begin position="165"/>
        <end position="212"/>
    </location>
</feature>
<keyword evidence="3" id="KW-0862">Zinc</keyword>
<dbReference type="Pfam" id="PF13639">
    <property type="entry name" value="zf-RING_2"/>
    <property type="match status" value="1"/>
</dbReference>
<dbReference type="InterPro" id="IPR001841">
    <property type="entry name" value="Znf_RING"/>
</dbReference>
<dbReference type="CDD" id="cd16448">
    <property type="entry name" value="RING-H2"/>
    <property type="match status" value="1"/>
</dbReference>
<dbReference type="SMART" id="SM00184">
    <property type="entry name" value="RING"/>
    <property type="match status" value="1"/>
</dbReference>
<proteinExistence type="predicted"/>
<name>A0AAV1B688_VICFA</name>
<evidence type="ECO:0000259" key="5">
    <source>
        <dbReference type="PROSITE" id="PS50089"/>
    </source>
</evidence>
<accession>A0AAV1B688</accession>
<dbReference type="EMBL" id="OX451741">
    <property type="protein sequence ID" value="CAI8618179.1"/>
    <property type="molecule type" value="Genomic_DNA"/>
</dbReference>
<evidence type="ECO:0000313" key="6">
    <source>
        <dbReference type="EMBL" id="CAI8618179.1"/>
    </source>
</evidence>
<evidence type="ECO:0000256" key="1">
    <source>
        <dbReference type="ARBA" id="ARBA00022723"/>
    </source>
</evidence>
<dbReference type="PANTHER" id="PTHR45969">
    <property type="entry name" value="RING ZINC FINGER PROTEIN-RELATED"/>
    <property type="match status" value="1"/>
</dbReference>
<dbReference type="GO" id="GO:0008270">
    <property type="term" value="F:zinc ion binding"/>
    <property type="evidence" value="ECO:0007669"/>
    <property type="project" value="UniProtKB-KW"/>
</dbReference>
<evidence type="ECO:0000313" key="7">
    <source>
        <dbReference type="Proteomes" id="UP001157006"/>
    </source>
</evidence>
<reference evidence="6 7" key="1">
    <citation type="submission" date="2023-01" db="EMBL/GenBank/DDBJ databases">
        <authorList>
            <person name="Kreplak J."/>
        </authorList>
    </citation>
    <scope>NUCLEOTIDE SEQUENCE [LARGE SCALE GENOMIC DNA]</scope>
</reference>
<evidence type="ECO:0000256" key="4">
    <source>
        <dbReference type="PROSITE-ProRule" id="PRU00175"/>
    </source>
</evidence>
<dbReference type="InterPro" id="IPR013083">
    <property type="entry name" value="Znf_RING/FYVE/PHD"/>
</dbReference>
<evidence type="ECO:0000256" key="3">
    <source>
        <dbReference type="ARBA" id="ARBA00022833"/>
    </source>
</evidence>